<evidence type="ECO:0000313" key="3">
    <source>
        <dbReference type="Proteomes" id="UP000253273"/>
    </source>
</evidence>
<dbReference type="PANTHER" id="PTHR43433:SF10">
    <property type="entry name" value="AB HYDROLASE-1 DOMAIN-CONTAINING PROTEIN"/>
    <property type="match status" value="1"/>
</dbReference>
<dbReference type="GO" id="GO:0016787">
    <property type="term" value="F:hydrolase activity"/>
    <property type="evidence" value="ECO:0007669"/>
    <property type="project" value="UniProtKB-KW"/>
</dbReference>
<organism evidence="2 3">
    <name type="scientific">Haloplanus rubicundus</name>
    <dbReference type="NCBI Taxonomy" id="1547898"/>
    <lineage>
        <taxon>Archaea</taxon>
        <taxon>Methanobacteriati</taxon>
        <taxon>Methanobacteriota</taxon>
        <taxon>Stenosarchaea group</taxon>
        <taxon>Halobacteria</taxon>
        <taxon>Halobacteriales</taxon>
        <taxon>Haloferacaceae</taxon>
        <taxon>Haloplanus</taxon>
    </lineage>
</organism>
<feature type="domain" description="AB hydrolase-1" evidence="1">
    <location>
        <begin position="2"/>
        <end position="235"/>
    </location>
</feature>
<gene>
    <name evidence="2" type="ORF">DU500_08450</name>
</gene>
<name>A0A345E2M3_9EURY</name>
<evidence type="ECO:0000313" key="2">
    <source>
        <dbReference type="EMBL" id="AXG06445.1"/>
    </source>
</evidence>
<protein>
    <submittedName>
        <fullName evidence="2">Alpha/beta hydrolase</fullName>
    </submittedName>
</protein>
<evidence type="ECO:0000259" key="1">
    <source>
        <dbReference type="Pfam" id="PF00561"/>
    </source>
</evidence>
<dbReference type="PANTHER" id="PTHR43433">
    <property type="entry name" value="HYDROLASE, ALPHA/BETA FOLD FAMILY PROTEIN"/>
    <property type="match status" value="1"/>
</dbReference>
<dbReference type="KEGG" id="haj:DU500_08450"/>
<dbReference type="PRINTS" id="PR00111">
    <property type="entry name" value="ABHYDROLASE"/>
</dbReference>
<dbReference type="Pfam" id="PF00561">
    <property type="entry name" value="Abhydrolase_1"/>
    <property type="match status" value="1"/>
</dbReference>
<dbReference type="EMBL" id="CP031150">
    <property type="protein sequence ID" value="AXG06445.1"/>
    <property type="molecule type" value="Genomic_DNA"/>
</dbReference>
<dbReference type="Proteomes" id="UP000253273">
    <property type="component" value="Chromosome"/>
</dbReference>
<dbReference type="AlphaFoldDB" id="A0A345E2M3"/>
<keyword evidence="3" id="KW-1185">Reference proteome</keyword>
<dbReference type="InterPro" id="IPR050471">
    <property type="entry name" value="AB_hydrolase"/>
</dbReference>
<accession>A0A345E2M3</accession>
<dbReference type="SUPFAM" id="SSF53474">
    <property type="entry name" value="alpha/beta-Hydrolases"/>
    <property type="match status" value="1"/>
</dbReference>
<dbReference type="Gene3D" id="3.40.50.1820">
    <property type="entry name" value="alpha/beta hydrolase"/>
    <property type="match status" value="1"/>
</dbReference>
<dbReference type="InterPro" id="IPR029058">
    <property type="entry name" value="AB_hydrolase_fold"/>
</dbReference>
<sequence>MFLHGTPGSRRLGQLFDAPARREGVRIVAPDRPGYGASSPWPTRDLTDTGAFVAPVLDDAGVDRAGVVGFSGGGPHALALAATHADRVTSVDVVAGATPPDCPPTPRVQRLLGRLASTTPRLLSGLLRVQAWLAGVAPAVVVSQYAETERVPDEVASLVARDFVDAVAASRRGAITELRLLAASWDLPLASVDRPVRLRHGTRDANVPIAGARALRDRLPDARLTAVEDADHLTALLRSRAPVVAQHAD</sequence>
<dbReference type="OrthoDB" id="9890at2157"/>
<dbReference type="InterPro" id="IPR000073">
    <property type="entry name" value="AB_hydrolase_1"/>
</dbReference>
<reference evidence="2 3" key="1">
    <citation type="submission" date="2018-07" db="EMBL/GenBank/DDBJ databases">
        <title>Genome sequences of Haloplanus sp. CBA1113.</title>
        <authorList>
            <person name="Kim Y.B."/>
            <person name="Roh S.W."/>
        </authorList>
    </citation>
    <scope>NUCLEOTIDE SEQUENCE [LARGE SCALE GENOMIC DNA]</scope>
    <source>
        <strain evidence="2 3">CBA1113</strain>
    </source>
</reference>
<proteinExistence type="predicted"/>
<keyword evidence="2" id="KW-0378">Hydrolase</keyword>